<evidence type="ECO:0000313" key="7">
    <source>
        <dbReference type="Proteomes" id="UP001164305"/>
    </source>
</evidence>
<evidence type="ECO:0000256" key="4">
    <source>
        <dbReference type="SAM" id="Phobius"/>
    </source>
</evidence>
<keyword evidence="4" id="KW-0812">Transmembrane</keyword>
<accession>A0ABY6G0U3</accession>
<dbReference type="InterPro" id="IPR050097">
    <property type="entry name" value="Ferredoxin-NADP_redctase_2"/>
</dbReference>
<dbReference type="Proteomes" id="UP001164305">
    <property type="component" value="Chromosome"/>
</dbReference>
<gene>
    <name evidence="6" type="ORF">BRM3_13430</name>
</gene>
<reference evidence="6" key="1">
    <citation type="submission" date="2022-10" db="EMBL/GenBank/DDBJ databases">
        <title>Whole-Genome Sequencing of Brachybacterium huguangmaarense BRM-3, Isolated from Betula schmidtii.</title>
        <authorList>
            <person name="Haam D."/>
        </authorList>
    </citation>
    <scope>NUCLEOTIDE SEQUENCE</scope>
    <source>
        <strain evidence="6">BRM-3</strain>
    </source>
</reference>
<dbReference type="InterPro" id="IPR023753">
    <property type="entry name" value="FAD/NAD-binding_dom"/>
</dbReference>
<evidence type="ECO:0000256" key="3">
    <source>
        <dbReference type="ARBA" id="ARBA00048132"/>
    </source>
</evidence>
<keyword evidence="4" id="KW-1133">Transmembrane helix</keyword>
<feature type="domain" description="FAD/NAD(P)-binding" evidence="5">
    <location>
        <begin position="6"/>
        <end position="275"/>
    </location>
</feature>
<protein>
    <submittedName>
        <fullName evidence="6">NAD(P)/FAD-dependent oxidoreductase</fullName>
    </submittedName>
</protein>
<feature type="transmembrane region" description="Helical" evidence="4">
    <location>
        <begin position="6"/>
        <end position="24"/>
    </location>
</feature>
<evidence type="ECO:0000256" key="2">
    <source>
        <dbReference type="ARBA" id="ARBA00023002"/>
    </source>
</evidence>
<dbReference type="EMBL" id="CP107020">
    <property type="protein sequence ID" value="UYG16584.1"/>
    <property type="molecule type" value="Genomic_DNA"/>
</dbReference>
<dbReference type="PRINTS" id="PR00368">
    <property type="entry name" value="FADPNR"/>
</dbReference>
<dbReference type="PRINTS" id="PR00469">
    <property type="entry name" value="PNDRDTASEII"/>
</dbReference>
<keyword evidence="4" id="KW-0472">Membrane</keyword>
<evidence type="ECO:0000313" key="6">
    <source>
        <dbReference type="EMBL" id="UYG16584.1"/>
    </source>
</evidence>
<evidence type="ECO:0000256" key="1">
    <source>
        <dbReference type="ARBA" id="ARBA00022630"/>
    </source>
</evidence>
<dbReference type="InterPro" id="IPR036188">
    <property type="entry name" value="FAD/NAD-bd_sf"/>
</dbReference>
<dbReference type="Pfam" id="PF07992">
    <property type="entry name" value="Pyr_redox_2"/>
    <property type="match status" value="1"/>
</dbReference>
<organism evidence="6 7">
    <name type="scientific">Brachybacterium huguangmaarense</name>
    <dbReference type="NCBI Taxonomy" id="1652028"/>
    <lineage>
        <taxon>Bacteria</taxon>
        <taxon>Bacillati</taxon>
        <taxon>Actinomycetota</taxon>
        <taxon>Actinomycetes</taxon>
        <taxon>Micrococcales</taxon>
        <taxon>Dermabacteraceae</taxon>
        <taxon>Brachybacterium</taxon>
    </lineage>
</organism>
<proteinExistence type="predicted"/>
<keyword evidence="7" id="KW-1185">Reference proteome</keyword>
<keyword evidence="2" id="KW-0560">Oxidoreductase</keyword>
<dbReference type="SUPFAM" id="SSF51905">
    <property type="entry name" value="FAD/NAD(P)-binding domain"/>
    <property type="match status" value="1"/>
</dbReference>
<name>A0ABY6G0U3_9MICO</name>
<evidence type="ECO:0000259" key="5">
    <source>
        <dbReference type="Pfam" id="PF07992"/>
    </source>
</evidence>
<dbReference type="Gene3D" id="3.50.50.60">
    <property type="entry name" value="FAD/NAD(P)-binding domain"/>
    <property type="match status" value="2"/>
</dbReference>
<keyword evidence="1" id="KW-0285">Flavoprotein</keyword>
<dbReference type="RefSeq" id="WP_263593797.1">
    <property type="nucleotide sequence ID" value="NZ_CP107020.1"/>
</dbReference>
<comment type="catalytic activity">
    <reaction evidence="3">
        <text>[thioredoxin]-dithiol + NADP(+) = [thioredoxin]-disulfide + NADPH + H(+)</text>
        <dbReference type="Rhea" id="RHEA:20345"/>
        <dbReference type="Rhea" id="RHEA-COMP:10698"/>
        <dbReference type="Rhea" id="RHEA-COMP:10700"/>
        <dbReference type="ChEBI" id="CHEBI:15378"/>
        <dbReference type="ChEBI" id="CHEBI:29950"/>
        <dbReference type="ChEBI" id="CHEBI:50058"/>
        <dbReference type="ChEBI" id="CHEBI:57783"/>
        <dbReference type="ChEBI" id="CHEBI:58349"/>
        <dbReference type="EC" id="1.8.1.9"/>
    </reaction>
</comment>
<sequence length="309" mass="32667">MEKNWDVIVAGGGAAGLSAALMLGRSRRRVLVIDAGSPRNRFAEHMHGVLGQEGVAPRDLLARGRAEAAEYGVELVEGRIDRVQEHEGVLEVVAVDGTVRSARALVVATGLTDELPDIPGLAERWGSTVLHCPYCHGWEVRDQCLGVLVHSPLGLHQAELIRQWSDRVTVLADPDLLGPDVTRRLRSRGVEFVTEPVAEILGDAPQITGVRLGSGQEVPLDAIFTAATPRPHDEFLAPLDLARNETPFGSFLEVSPMGATSHPRVWAIGNVVNPGANVPISIGAGAFTGGAVNAALVAEDLDLAVADAG</sequence>
<dbReference type="PANTHER" id="PTHR48105">
    <property type="entry name" value="THIOREDOXIN REDUCTASE 1-RELATED-RELATED"/>
    <property type="match status" value="1"/>
</dbReference>